<dbReference type="PANTHER" id="PTHR43217">
    <property type="entry name" value="SUCCINATE SEMIALDEHYDE DEHYDROGENASE [NAD(P)+] SAD"/>
    <property type="match status" value="1"/>
</dbReference>
<dbReference type="FunFam" id="3.40.605.10:FF:000012">
    <property type="entry name" value="NAD-dependent succinate-semialdehyde dehydrogenase"/>
    <property type="match status" value="1"/>
</dbReference>
<dbReference type="AlphaFoldDB" id="A0A564I0T8"/>
<dbReference type="InterPro" id="IPR029510">
    <property type="entry name" value="Ald_DH_CS_GLU"/>
</dbReference>
<sequence length="490" mass="53734">MYLSLHSSMDISTTLNILYSIYDCVNSDNKETYDMAYQTVNPANNQLIKEYPAHSDAGVESALQKADALYHSEWAKGDIDQRLPVLRKLADLIDSRVDELAKIASQEMGKLIEQSRGEVKLCAQIARYYAGNAKQFLAPVKYQSELGEAWVEHHPVGVLMAVEPWNFPYYQLMRVLAPNLAAGNPVIAKHASIVPHCAETFAHLVREAGAPEGAWTNLFISQDQVAKIIADDRVQGAALTGSEKAGSVVAAQAAKHIKKATLELGGNDVFVVLDDASLEKAVKIGVQARLNNAGQVCTAAKRFILHEKIAERFLSQFTEAFRQVKIGDPLDESTTLGPLSSKDALDTLSKQVDEAVKNGAKLHLGGKPAQREGSFFEPTILTGITRDNPAYFEEFFGPVAQIYVVKDDDEAVKLANDSHYGLGGAVFSQDIERAKRMASRIETGMVYINWLTDTAPELPFGGVKRSGFGRELSDLGIKEFVNQKLVVVHK</sequence>
<dbReference type="InterPro" id="IPR016161">
    <property type="entry name" value="Ald_DH/histidinol_DH"/>
</dbReference>
<dbReference type="InterPro" id="IPR015590">
    <property type="entry name" value="Aldehyde_DH_dom"/>
</dbReference>
<evidence type="ECO:0000313" key="8">
    <source>
        <dbReference type="Proteomes" id="UP000317374"/>
    </source>
</evidence>
<dbReference type="PROSITE" id="PS00070">
    <property type="entry name" value="ALDEHYDE_DEHYDR_CYS"/>
    <property type="match status" value="1"/>
</dbReference>
<comment type="similarity">
    <text evidence="1 5">Belongs to the aldehyde dehydrogenase family.</text>
</comment>
<dbReference type="InterPro" id="IPR047110">
    <property type="entry name" value="GABD/Sad-like"/>
</dbReference>
<keyword evidence="2" id="KW-0521">NADP</keyword>
<accession>A0A564I0T8</accession>
<dbReference type="InterPro" id="IPR016162">
    <property type="entry name" value="Ald_DH_N"/>
</dbReference>
<protein>
    <submittedName>
        <fullName evidence="7">Succinate semialdehyde dehydrogenase [NAD(P)+] Sad</fullName>
    </submittedName>
</protein>
<dbReference type="EMBL" id="CABGGW010000006">
    <property type="protein sequence ID" value="VUS38289.1"/>
    <property type="molecule type" value="Genomic_DNA"/>
</dbReference>
<evidence type="ECO:0000259" key="6">
    <source>
        <dbReference type="Pfam" id="PF00171"/>
    </source>
</evidence>
<evidence type="ECO:0000313" key="7">
    <source>
        <dbReference type="EMBL" id="VUS38289.1"/>
    </source>
</evidence>
<dbReference type="GO" id="GO:0004777">
    <property type="term" value="F:succinate-semialdehyde dehydrogenase (NAD+) activity"/>
    <property type="evidence" value="ECO:0007669"/>
    <property type="project" value="TreeGrafter"/>
</dbReference>
<dbReference type="FunFam" id="3.40.309.10:FF:000009">
    <property type="entry name" value="Aldehyde dehydrogenase A"/>
    <property type="match status" value="1"/>
</dbReference>
<evidence type="ECO:0000256" key="2">
    <source>
        <dbReference type="ARBA" id="ARBA00022857"/>
    </source>
</evidence>
<dbReference type="PANTHER" id="PTHR43217:SF2">
    <property type="entry name" value="SUCCINATE-SEMIALDEHYDE DEHYDROGENASE [NADP(+)]"/>
    <property type="match status" value="1"/>
</dbReference>
<dbReference type="CDD" id="cd07100">
    <property type="entry name" value="ALDH_SSADH1_GabD1"/>
    <property type="match status" value="1"/>
</dbReference>
<feature type="active site" evidence="4">
    <location>
        <position position="263"/>
    </location>
</feature>
<organism evidence="7 8">
    <name type="scientific">Klebsiella huaxiensis</name>
    <dbReference type="NCBI Taxonomy" id="2153354"/>
    <lineage>
        <taxon>Bacteria</taxon>
        <taxon>Pseudomonadati</taxon>
        <taxon>Pseudomonadota</taxon>
        <taxon>Gammaproteobacteria</taxon>
        <taxon>Enterobacterales</taxon>
        <taxon>Enterobacteriaceae</taxon>
        <taxon>Klebsiella/Raoultella group</taxon>
        <taxon>Klebsiella</taxon>
    </lineage>
</organism>
<proteinExistence type="inferred from homology"/>
<dbReference type="InterPro" id="IPR016163">
    <property type="entry name" value="Ald_DH_C"/>
</dbReference>
<dbReference type="Gene3D" id="3.40.605.10">
    <property type="entry name" value="Aldehyde Dehydrogenase, Chain A, domain 1"/>
    <property type="match status" value="1"/>
</dbReference>
<dbReference type="SUPFAM" id="SSF53720">
    <property type="entry name" value="ALDH-like"/>
    <property type="match status" value="1"/>
</dbReference>
<dbReference type="Gene3D" id="3.40.309.10">
    <property type="entry name" value="Aldehyde Dehydrogenase, Chain A, domain 2"/>
    <property type="match status" value="1"/>
</dbReference>
<evidence type="ECO:0000256" key="4">
    <source>
        <dbReference type="PROSITE-ProRule" id="PRU10007"/>
    </source>
</evidence>
<evidence type="ECO:0000256" key="5">
    <source>
        <dbReference type="RuleBase" id="RU003345"/>
    </source>
</evidence>
<dbReference type="PROSITE" id="PS00687">
    <property type="entry name" value="ALDEHYDE_DEHYDR_GLU"/>
    <property type="match status" value="1"/>
</dbReference>
<feature type="domain" description="Aldehyde dehydrogenase" evidence="6">
    <location>
        <begin position="37"/>
        <end position="486"/>
    </location>
</feature>
<gene>
    <name evidence="7" type="primary">sad_2</name>
    <name evidence="7" type="ORF">SB6422_04723</name>
</gene>
<name>A0A564I0T8_9ENTR</name>
<evidence type="ECO:0000256" key="3">
    <source>
        <dbReference type="ARBA" id="ARBA00023002"/>
    </source>
</evidence>
<keyword evidence="3 5" id="KW-0560">Oxidoreductase</keyword>
<dbReference type="Proteomes" id="UP000317374">
    <property type="component" value="Unassembled WGS sequence"/>
</dbReference>
<dbReference type="InterPro" id="IPR044148">
    <property type="entry name" value="ALDH_GabD1-like"/>
</dbReference>
<dbReference type="InterPro" id="IPR016160">
    <property type="entry name" value="Ald_DH_CS_CYS"/>
</dbReference>
<reference evidence="7 8" key="1">
    <citation type="submission" date="2019-07" db="EMBL/GenBank/DDBJ databases">
        <authorList>
            <person name="Brisse S."/>
            <person name="Rodrigues C."/>
            <person name="Thorpe H."/>
        </authorList>
    </citation>
    <scope>NUCLEOTIDE SEQUENCE [LARGE SCALE GENOMIC DNA]</scope>
    <source>
        <strain evidence="7">SB6422</strain>
    </source>
</reference>
<evidence type="ECO:0000256" key="1">
    <source>
        <dbReference type="ARBA" id="ARBA00009986"/>
    </source>
</evidence>
<dbReference type="Pfam" id="PF00171">
    <property type="entry name" value="Aldedh"/>
    <property type="match status" value="1"/>
</dbReference>
<dbReference type="GO" id="GO:0004030">
    <property type="term" value="F:aldehyde dehydrogenase [NAD(P)+] activity"/>
    <property type="evidence" value="ECO:0007669"/>
    <property type="project" value="InterPro"/>
</dbReference>